<dbReference type="PROSITE" id="PS50191">
    <property type="entry name" value="CRAL_TRIO"/>
    <property type="match status" value="1"/>
</dbReference>
<evidence type="ECO:0000313" key="3">
    <source>
        <dbReference type="Proteomes" id="UP001054902"/>
    </source>
</evidence>
<dbReference type="CDD" id="cd00170">
    <property type="entry name" value="SEC14"/>
    <property type="match status" value="1"/>
</dbReference>
<dbReference type="InterPro" id="IPR051026">
    <property type="entry name" value="PI/PC_transfer"/>
</dbReference>
<proteinExistence type="predicted"/>
<name>A0AAD3DBY7_9STRA</name>
<keyword evidence="3" id="KW-1185">Reference proteome</keyword>
<sequence length="311" mass="35802">MTVEVESSLAKLNLATEVADSKTVDHRPLISDLLKKHADKIEEVRNIIKEESLYNKDDNAKRYDDIWILRFVLSHKKNVKSAAKAAIKTMQYREEWKLNEMGDIRHKFPSQTAGDDQWPFTAAFNKNCATDDCMLHTQPDDNRGVITYIRLQDMNQQGLYESTTIEDMKQTYIYLNECIFQVHDAVTRKTGRLTKHLRIVDMGNVGFRDMHMKYLKRDGEASKYTEDFYPQALGAIVAVNAPVWVSGIWKIARPFFPSRFAEKVNISGSKISSKDTEFFLKFISKENLPVSLGGSNEEWPIEDVATKYSKK</sequence>
<reference evidence="2 3" key="1">
    <citation type="journal article" date="2021" name="Sci. Rep.">
        <title>The genome of the diatom Chaetoceros tenuissimus carries an ancient integrated fragment of an extant virus.</title>
        <authorList>
            <person name="Hongo Y."/>
            <person name="Kimura K."/>
            <person name="Takaki Y."/>
            <person name="Yoshida Y."/>
            <person name="Baba S."/>
            <person name="Kobayashi G."/>
            <person name="Nagasaki K."/>
            <person name="Hano T."/>
            <person name="Tomaru Y."/>
        </authorList>
    </citation>
    <scope>NUCLEOTIDE SEQUENCE [LARGE SCALE GENOMIC DNA]</scope>
    <source>
        <strain evidence="2 3">NIES-3715</strain>
    </source>
</reference>
<dbReference type="Gene3D" id="3.40.525.10">
    <property type="entry name" value="CRAL-TRIO lipid binding domain"/>
    <property type="match status" value="1"/>
</dbReference>
<feature type="domain" description="CRAL-TRIO" evidence="1">
    <location>
        <begin position="135"/>
        <end position="300"/>
    </location>
</feature>
<evidence type="ECO:0000259" key="1">
    <source>
        <dbReference type="PROSITE" id="PS50191"/>
    </source>
</evidence>
<evidence type="ECO:0000313" key="2">
    <source>
        <dbReference type="EMBL" id="GFH60160.1"/>
    </source>
</evidence>
<comment type="caution">
    <text evidence="2">The sequence shown here is derived from an EMBL/GenBank/DDBJ whole genome shotgun (WGS) entry which is preliminary data.</text>
</comment>
<dbReference type="InterPro" id="IPR036865">
    <property type="entry name" value="CRAL-TRIO_dom_sf"/>
</dbReference>
<dbReference type="SUPFAM" id="SSF46938">
    <property type="entry name" value="CRAL/TRIO N-terminal domain"/>
    <property type="match status" value="1"/>
</dbReference>
<dbReference type="AlphaFoldDB" id="A0AAD3DBY7"/>
<gene>
    <name evidence="2" type="ORF">CTEN210_16636</name>
</gene>
<dbReference type="Pfam" id="PF00650">
    <property type="entry name" value="CRAL_TRIO"/>
    <property type="match status" value="1"/>
</dbReference>
<accession>A0AAD3DBY7</accession>
<dbReference type="SMART" id="SM00516">
    <property type="entry name" value="SEC14"/>
    <property type="match status" value="1"/>
</dbReference>
<organism evidence="2 3">
    <name type="scientific">Chaetoceros tenuissimus</name>
    <dbReference type="NCBI Taxonomy" id="426638"/>
    <lineage>
        <taxon>Eukaryota</taxon>
        <taxon>Sar</taxon>
        <taxon>Stramenopiles</taxon>
        <taxon>Ochrophyta</taxon>
        <taxon>Bacillariophyta</taxon>
        <taxon>Coscinodiscophyceae</taxon>
        <taxon>Chaetocerotophycidae</taxon>
        <taxon>Chaetocerotales</taxon>
        <taxon>Chaetocerotaceae</taxon>
        <taxon>Chaetoceros</taxon>
    </lineage>
</organism>
<dbReference type="InterPro" id="IPR036273">
    <property type="entry name" value="CRAL/TRIO_N_dom_sf"/>
</dbReference>
<dbReference type="SUPFAM" id="SSF52087">
    <property type="entry name" value="CRAL/TRIO domain"/>
    <property type="match status" value="1"/>
</dbReference>
<dbReference type="PANTHER" id="PTHR45657">
    <property type="entry name" value="CRAL-TRIO DOMAIN-CONTAINING PROTEIN YKL091C-RELATED"/>
    <property type="match status" value="1"/>
</dbReference>
<dbReference type="InterPro" id="IPR001251">
    <property type="entry name" value="CRAL-TRIO_dom"/>
</dbReference>
<dbReference type="EMBL" id="BLLK01000069">
    <property type="protein sequence ID" value="GFH60160.1"/>
    <property type="molecule type" value="Genomic_DNA"/>
</dbReference>
<dbReference type="PANTHER" id="PTHR45657:SF1">
    <property type="entry name" value="CRAL-TRIO DOMAIN-CONTAINING PROTEIN YKL091C-RELATED"/>
    <property type="match status" value="1"/>
</dbReference>
<protein>
    <recommendedName>
        <fullName evidence="1">CRAL-TRIO domain-containing protein</fullName>
    </recommendedName>
</protein>
<dbReference type="Proteomes" id="UP001054902">
    <property type="component" value="Unassembled WGS sequence"/>
</dbReference>